<dbReference type="Proteomes" id="UP001600165">
    <property type="component" value="Unassembled WGS sequence"/>
</dbReference>
<evidence type="ECO:0000313" key="1">
    <source>
        <dbReference type="EMBL" id="MFE4108340.1"/>
    </source>
</evidence>
<dbReference type="Gene3D" id="6.10.250.870">
    <property type="match status" value="1"/>
</dbReference>
<dbReference type="RefSeq" id="WP_377967958.1">
    <property type="nucleotide sequence ID" value="NZ_JBHZOL010000105.1"/>
</dbReference>
<dbReference type="InterPro" id="IPR021926">
    <property type="entry name" value="PipX"/>
</dbReference>
<gene>
    <name evidence="1" type="primary">pipX</name>
    <name evidence="1" type="ORF">ACFVKH_18815</name>
</gene>
<dbReference type="NCBIfam" id="NF045912">
    <property type="entry name" value="TransCoactPipX"/>
    <property type="match status" value="1"/>
</dbReference>
<dbReference type="EMBL" id="JBHZOL010000105">
    <property type="protein sequence ID" value="MFE4108340.1"/>
    <property type="molecule type" value="Genomic_DNA"/>
</dbReference>
<reference evidence="1 2" key="1">
    <citation type="submission" date="2024-10" db="EMBL/GenBank/DDBJ databases">
        <authorList>
            <person name="Ratan Roy A."/>
            <person name="Morales Sandoval P.H."/>
            <person name="De Los Santos Villalobos S."/>
            <person name="Chakraborty S."/>
            <person name="Mukherjee J."/>
        </authorList>
    </citation>
    <scope>NUCLEOTIDE SEQUENCE [LARGE SCALE GENOMIC DNA]</scope>
    <source>
        <strain evidence="1 2">S1</strain>
    </source>
</reference>
<accession>A0ABW6IL97</accession>
<dbReference type="Pfam" id="PF12058">
    <property type="entry name" value="PipX"/>
    <property type="match status" value="1"/>
</dbReference>
<protein>
    <submittedName>
        <fullName evidence="1">Transcriptional coactivator PipX</fullName>
    </submittedName>
</protein>
<organism evidence="1 2">
    <name type="scientific">Almyronema epifaneia S1</name>
    <dbReference type="NCBI Taxonomy" id="2991925"/>
    <lineage>
        <taxon>Bacteria</taxon>
        <taxon>Bacillati</taxon>
        <taxon>Cyanobacteriota</taxon>
        <taxon>Cyanophyceae</taxon>
        <taxon>Nodosilineales</taxon>
        <taxon>Nodosilineaceae</taxon>
        <taxon>Almyronema</taxon>
        <taxon>Almyronema epifaneia</taxon>
    </lineage>
</organism>
<proteinExistence type="predicted"/>
<keyword evidence="2" id="KW-1185">Reference proteome</keyword>
<dbReference type="Gene3D" id="2.30.30.660">
    <property type="entry name" value="Protein of unknown function (DUF3539)"/>
    <property type="match status" value="1"/>
</dbReference>
<comment type="caution">
    <text evidence="1">The sequence shown here is derived from an EMBL/GenBank/DDBJ whole genome shotgun (WGS) entry which is preliminary data.</text>
</comment>
<name>A0ABW6IL97_9CYAN</name>
<sequence>MSTENYLNHPTFGLLFRVCLVDGSKELFATLYAQRLFFLVTTSSSNGLIFEPIGRGDARMLLENRLRILRRAGQYSEYDQLQKTYQQTFK</sequence>
<evidence type="ECO:0000313" key="2">
    <source>
        <dbReference type="Proteomes" id="UP001600165"/>
    </source>
</evidence>